<dbReference type="NCBIfam" id="TIGR03071">
    <property type="entry name" value="couple_hipA"/>
    <property type="match status" value="1"/>
</dbReference>
<proteinExistence type="predicted"/>
<dbReference type="Proteomes" id="UP000252172">
    <property type="component" value="Unassembled WGS sequence"/>
</dbReference>
<evidence type="ECO:0000259" key="1">
    <source>
        <dbReference type="Pfam" id="PF13657"/>
    </source>
</evidence>
<gene>
    <name evidence="2" type="ORF">DQ356_08605</name>
</gene>
<dbReference type="EMBL" id="QPIE01000006">
    <property type="protein sequence ID" value="RCU42399.1"/>
    <property type="molecule type" value="Genomic_DNA"/>
</dbReference>
<sequence length="55" mass="6357">MNNVAGIITENDEGYIFQYDEKYLKTENSKPVSLTLPIFVHHASQIQKTVPLHRK</sequence>
<dbReference type="AlphaFoldDB" id="A0A368MZJ2"/>
<protein>
    <recommendedName>
        <fullName evidence="1">HipA N-terminal subdomain 1 domain-containing protein</fullName>
    </recommendedName>
</protein>
<accession>A0A3R9WP09</accession>
<dbReference type="Pfam" id="PF13657">
    <property type="entry name" value="Couple_hipA"/>
    <property type="match status" value="1"/>
</dbReference>
<feature type="domain" description="HipA N-terminal subdomain 1" evidence="1">
    <location>
        <begin position="4"/>
        <end position="39"/>
    </location>
</feature>
<dbReference type="OrthoDB" id="196808at2"/>
<name>A0A368MZJ2_9FLAO</name>
<evidence type="ECO:0000313" key="3">
    <source>
        <dbReference type="Proteomes" id="UP000252172"/>
    </source>
</evidence>
<organism evidence="2 3">
    <name type="scientific">Chryseobacterium lacus</name>
    <dbReference type="NCBI Taxonomy" id="2058346"/>
    <lineage>
        <taxon>Bacteria</taxon>
        <taxon>Pseudomonadati</taxon>
        <taxon>Bacteroidota</taxon>
        <taxon>Flavobacteriia</taxon>
        <taxon>Flavobacteriales</taxon>
        <taxon>Weeksellaceae</taxon>
        <taxon>Chryseobacterium group</taxon>
        <taxon>Chryseobacterium</taxon>
    </lineage>
</organism>
<dbReference type="RefSeq" id="WP_114304091.1">
    <property type="nucleotide sequence ID" value="NZ_QPIE01000006.1"/>
</dbReference>
<accession>A0A368MZJ2</accession>
<evidence type="ECO:0000313" key="2">
    <source>
        <dbReference type="EMBL" id="RCU42399.1"/>
    </source>
</evidence>
<keyword evidence="3" id="KW-1185">Reference proteome</keyword>
<dbReference type="InterPro" id="IPR017508">
    <property type="entry name" value="HipA_N1"/>
</dbReference>
<reference evidence="2 3" key="1">
    <citation type="submission" date="2018-07" db="EMBL/GenBank/DDBJ databases">
        <title>Chryseobacterium lacus sp. nov., isolated from lake water.</title>
        <authorList>
            <person name="Li C.-M."/>
        </authorList>
    </citation>
    <scope>NUCLEOTIDE SEQUENCE [LARGE SCALE GENOMIC DNA]</scope>
    <source>
        <strain evidence="2 3">YLOS41</strain>
    </source>
</reference>
<comment type="caution">
    <text evidence="2">The sequence shown here is derived from an EMBL/GenBank/DDBJ whole genome shotgun (WGS) entry which is preliminary data.</text>
</comment>